<name>A0ABR2HTY0_9PEZI</name>
<evidence type="ECO:0000256" key="2">
    <source>
        <dbReference type="ARBA" id="ARBA00048655"/>
    </source>
</evidence>
<sequence length="208" mass="24413">MAKLHRSATSPNGKFGFDVTTFHGNTPIEHGWSNTWEKYFTRTTKVLFELEQEAQGYNEEIRELMVPFFSKVVPRLLRPLETGGRSIQPSLIHGDLWHGNASTDSETCLPIIFDAASFYAHNEYELGVWRQPWNKIDERYRMRYYKHFPRSQPEEDYDDRNLLYATRVNILDSILYKGDPGYRKMLICSMKRLVERFPGGLEAWKASH</sequence>
<comment type="caution">
    <text evidence="3">The sequence shown here is derived from an EMBL/GenBank/DDBJ whole genome shotgun (WGS) entry which is preliminary data.</text>
</comment>
<dbReference type="EMBL" id="JAPCWZ010000009">
    <property type="protein sequence ID" value="KAK8852250.1"/>
    <property type="molecule type" value="Genomic_DNA"/>
</dbReference>
<dbReference type="SUPFAM" id="SSF56112">
    <property type="entry name" value="Protein kinase-like (PK-like)"/>
    <property type="match status" value="1"/>
</dbReference>
<reference evidence="3 4" key="1">
    <citation type="journal article" date="2024" name="IMA Fungus">
        <title>Apiospora arundinis, a panoply of carbohydrate-active enzymes and secondary metabolites.</title>
        <authorList>
            <person name="Sorensen T."/>
            <person name="Petersen C."/>
            <person name="Muurmann A.T."/>
            <person name="Christiansen J.V."/>
            <person name="Brundto M.L."/>
            <person name="Overgaard C.K."/>
            <person name="Boysen A.T."/>
            <person name="Wollenberg R.D."/>
            <person name="Larsen T.O."/>
            <person name="Sorensen J.L."/>
            <person name="Nielsen K.L."/>
            <person name="Sondergaard T.E."/>
        </authorList>
    </citation>
    <scope>NUCLEOTIDE SEQUENCE [LARGE SCALE GENOMIC DNA]</scope>
    <source>
        <strain evidence="3 4">AAU 773</strain>
    </source>
</reference>
<evidence type="ECO:0000313" key="3">
    <source>
        <dbReference type="EMBL" id="KAK8852250.1"/>
    </source>
</evidence>
<dbReference type="PANTHER" id="PTHR12149">
    <property type="entry name" value="FRUCTOSAMINE 3 KINASE-RELATED PROTEIN"/>
    <property type="match status" value="1"/>
</dbReference>
<organism evidence="3 4">
    <name type="scientific">Apiospora arundinis</name>
    <dbReference type="NCBI Taxonomy" id="335852"/>
    <lineage>
        <taxon>Eukaryota</taxon>
        <taxon>Fungi</taxon>
        <taxon>Dikarya</taxon>
        <taxon>Ascomycota</taxon>
        <taxon>Pezizomycotina</taxon>
        <taxon>Sordariomycetes</taxon>
        <taxon>Xylariomycetidae</taxon>
        <taxon>Amphisphaeriales</taxon>
        <taxon>Apiosporaceae</taxon>
        <taxon>Apiospora</taxon>
    </lineage>
</organism>
<keyword evidence="3" id="KW-0418">Kinase</keyword>
<dbReference type="PANTHER" id="PTHR12149:SF8">
    <property type="entry name" value="PROTEIN-RIBULOSAMINE 3-KINASE"/>
    <property type="match status" value="1"/>
</dbReference>
<dbReference type="InterPro" id="IPR016477">
    <property type="entry name" value="Fructo-/Ketosamine-3-kinase"/>
</dbReference>
<gene>
    <name evidence="3" type="ORF">PGQ11_014729</name>
</gene>
<protein>
    <recommendedName>
        <fullName evidence="1">protein-ribulosamine 3-kinase</fullName>
        <ecNumber evidence="1">2.7.1.172</ecNumber>
    </recommendedName>
</protein>
<dbReference type="Pfam" id="PF03881">
    <property type="entry name" value="Fructosamin_kin"/>
    <property type="match status" value="1"/>
</dbReference>
<proteinExistence type="predicted"/>
<dbReference type="Proteomes" id="UP001390339">
    <property type="component" value="Unassembled WGS sequence"/>
</dbReference>
<comment type="catalytic activity">
    <reaction evidence="2">
        <text>N(6)-D-ribulosyl-L-lysyl-[protein] + ATP = N(6)-(3-O-phospho-D-ribulosyl)-L-lysyl-[protein] + ADP + H(+)</text>
        <dbReference type="Rhea" id="RHEA:48432"/>
        <dbReference type="Rhea" id="RHEA-COMP:12103"/>
        <dbReference type="Rhea" id="RHEA-COMP:12104"/>
        <dbReference type="ChEBI" id="CHEBI:15378"/>
        <dbReference type="ChEBI" id="CHEBI:30616"/>
        <dbReference type="ChEBI" id="CHEBI:90418"/>
        <dbReference type="ChEBI" id="CHEBI:90420"/>
        <dbReference type="ChEBI" id="CHEBI:456216"/>
        <dbReference type="EC" id="2.7.1.172"/>
    </reaction>
    <physiologicalReaction direction="left-to-right" evidence="2">
        <dbReference type="Rhea" id="RHEA:48433"/>
    </physiologicalReaction>
</comment>
<keyword evidence="3" id="KW-0808">Transferase</keyword>
<dbReference type="Gene3D" id="3.90.1200.10">
    <property type="match status" value="1"/>
</dbReference>
<dbReference type="InterPro" id="IPR011009">
    <property type="entry name" value="Kinase-like_dom_sf"/>
</dbReference>
<dbReference type="GO" id="GO:0016301">
    <property type="term" value="F:kinase activity"/>
    <property type="evidence" value="ECO:0007669"/>
    <property type="project" value="UniProtKB-KW"/>
</dbReference>
<keyword evidence="4" id="KW-1185">Reference proteome</keyword>
<evidence type="ECO:0000313" key="4">
    <source>
        <dbReference type="Proteomes" id="UP001390339"/>
    </source>
</evidence>
<accession>A0ABR2HTY0</accession>
<dbReference type="EC" id="2.7.1.172" evidence="1"/>
<evidence type="ECO:0000256" key="1">
    <source>
        <dbReference type="ARBA" id="ARBA00011961"/>
    </source>
</evidence>